<proteinExistence type="predicted"/>
<keyword evidence="3" id="KW-1185">Reference proteome</keyword>
<evidence type="ECO:0000256" key="1">
    <source>
        <dbReference type="SAM" id="MobiDB-lite"/>
    </source>
</evidence>
<feature type="compositionally biased region" description="Acidic residues" evidence="1">
    <location>
        <begin position="19"/>
        <end position="36"/>
    </location>
</feature>
<feature type="region of interest" description="Disordered" evidence="1">
    <location>
        <begin position="1"/>
        <end position="36"/>
    </location>
</feature>
<protein>
    <submittedName>
        <fullName evidence="2">Uncharacterized protein</fullName>
    </submittedName>
</protein>
<evidence type="ECO:0000313" key="2">
    <source>
        <dbReference type="EMBL" id="KAJ9611124.1"/>
    </source>
</evidence>
<organism evidence="2 3">
    <name type="scientific">Cladophialophora chaetospira</name>
    <dbReference type="NCBI Taxonomy" id="386627"/>
    <lineage>
        <taxon>Eukaryota</taxon>
        <taxon>Fungi</taxon>
        <taxon>Dikarya</taxon>
        <taxon>Ascomycota</taxon>
        <taxon>Pezizomycotina</taxon>
        <taxon>Eurotiomycetes</taxon>
        <taxon>Chaetothyriomycetidae</taxon>
        <taxon>Chaetothyriales</taxon>
        <taxon>Herpotrichiellaceae</taxon>
        <taxon>Cladophialophora</taxon>
    </lineage>
</organism>
<dbReference type="EMBL" id="JAPDRK010000006">
    <property type="protein sequence ID" value="KAJ9611124.1"/>
    <property type="molecule type" value="Genomic_DNA"/>
</dbReference>
<comment type="caution">
    <text evidence="2">The sequence shown here is derived from an EMBL/GenBank/DDBJ whole genome shotgun (WGS) entry which is preliminary data.</text>
</comment>
<feature type="compositionally biased region" description="Polar residues" evidence="1">
    <location>
        <begin position="168"/>
        <end position="186"/>
    </location>
</feature>
<feature type="compositionally biased region" description="Basic and acidic residues" evidence="1">
    <location>
        <begin position="76"/>
        <end position="115"/>
    </location>
</feature>
<name>A0AA38XD11_9EURO</name>
<evidence type="ECO:0000313" key="3">
    <source>
        <dbReference type="Proteomes" id="UP001172673"/>
    </source>
</evidence>
<gene>
    <name evidence="2" type="ORF">H2200_004307</name>
</gene>
<feature type="compositionally biased region" description="Basic and acidic residues" evidence="1">
    <location>
        <begin position="150"/>
        <end position="164"/>
    </location>
</feature>
<dbReference type="AlphaFoldDB" id="A0AA38XD11"/>
<reference evidence="2" key="1">
    <citation type="submission" date="2022-10" db="EMBL/GenBank/DDBJ databases">
        <title>Culturing micro-colonial fungi from biological soil crusts in the Mojave desert and describing Neophaeococcomyces mojavensis, and introducing the new genera and species Taxawa tesnikishii.</title>
        <authorList>
            <person name="Kurbessoian T."/>
            <person name="Stajich J.E."/>
        </authorList>
    </citation>
    <scope>NUCLEOTIDE SEQUENCE</scope>
    <source>
        <strain evidence="2">TK_41</strain>
    </source>
</reference>
<feature type="region of interest" description="Disordered" evidence="1">
    <location>
        <begin position="74"/>
        <end position="201"/>
    </location>
</feature>
<dbReference type="Proteomes" id="UP001172673">
    <property type="component" value="Unassembled WGS sequence"/>
</dbReference>
<accession>A0AA38XD11</accession>
<sequence>MALVPRYRVRKRPRRESSDDFSVEEISADDMGYDGDIEVLHPDQYEEPESDFEDEHALKRLWPDTDDELASRLRRLSCERQPKNRPQEDIDRGRKRDSKEMNDEEDKPMAGRTEIEVSELLDEQAAPPPSKRRKRRSGKTPLGHRVVKKQAHEAWTDSSDKTEEAAIESSNDQSTPEVTNTPSTPLRKSESRDDIDAMEIG</sequence>